<dbReference type="PANTHER" id="PTHR39206:SF1">
    <property type="entry name" value="SLL8004 PROTEIN"/>
    <property type="match status" value="1"/>
</dbReference>
<dbReference type="EMBL" id="WTPX01000167">
    <property type="protein sequence ID" value="NNJ27561.1"/>
    <property type="molecule type" value="Genomic_DNA"/>
</dbReference>
<name>A0ABX1VJC7_9PLAN</name>
<dbReference type="Gene3D" id="3.40.50.300">
    <property type="entry name" value="P-loop containing nucleotide triphosphate hydrolases"/>
    <property type="match status" value="1"/>
</dbReference>
<organism evidence="1 2">
    <name type="scientific">Alienimonas chondri</name>
    <dbReference type="NCBI Taxonomy" id="2681879"/>
    <lineage>
        <taxon>Bacteria</taxon>
        <taxon>Pseudomonadati</taxon>
        <taxon>Planctomycetota</taxon>
        <taxon>Planctomycetia</taxon>
        <taxon>Planctomycetales</taxon>
        <taxon>Planctomycetaceae</taxon>
        <taxon>Alienimonas</taxon>
    </lineage>
</organism>
<dbReference type="Proteomes" id="UP000609651">
    <property type="component" value="Unassembled WGS sequence"/>
</dbReference>
<accession>A0ABX1VJC7</accession>
<reference evidence="1 2" key="1">
    <citation type="journal article" date="2020" name="Syst. Appl. Microbiol.">
        <title>Alienimonas chondri sp. nov., a novel planctomycete isolated from the biofilm of the red alga Chondrus crispus.</title>
        <authorList>
            <person name="Vitorino I."/>
            <person name="Albuquerque L."/>
            <person name="Wiegand S."/>
            <person name="Kallscheuer N."/>
            <person name="da Costa M.S."/>
            <person name="Lobo-da-Cunha A."/>
            <person name="Jogler C."/>
            <person name="Lage O.M."/>
        </authorList>
    </citation>
    <scope>NUCLEOTIDE SEQUENCE [LARGE SCALE GENOMIC DNA]</scope>
    <source>
        <strain evidence="1 2">LzC2</strain>
    </source>
</reference>
<comment type="caution">
    <text evidence="1">The sequence shown here is derived from an EMBL/GenBank/DDBJ whole genome shotgun (WGS) entry which is preliminary data.</text>
</comment>
<sequence>MAAPIPPQCVVLAGPNGAGKSTAAPALLPEALQIRRFLNADTIARGLSGFDPESEAFAAGRILLTQMDDYIRERLDFAVETTLSGRTLAKRVRDMKAAGYSITLFFLWVPAAEFSMERVSRRVAAGGHDIPRDTLRRRHDATIKNFFRLYRPLADAWTLYDNSGVVPLDPIATGSGDASPTLLRPDLWHELRERYDAPTLGSGERSPEAG</sequence>
<dbReference type="RefSeq" id="WP_171189470.1">
    <property type="nucleotide sequence ID" value="NZ_WTPX01000167.1"/>
</dbReference>
<protein>
    <recommendedName>
        <fullName evidence="3">UDP-N-acetylglucosamine kinase</fullName>
    </recommendedName>
</protein>
<dbReference type="Pfam" id="PF13671">
    <property type="entry name" value="AAA_33"/>
    <property type="match status" value="1"/>
</dbReference>
<dbReference type="PANTHER" id="PTHR39206">
    <property type="entry name" value="SLL8004 PROTEIN"/>
    <property type="match status" value="1"/>
</dbReference>
<evidence type="ECO:0000313" key="1">
    <source>
        <dbReference type="EMBL" id="NNJ27561.1"/>
    </source>
</evidence>
<evidence type="ECO:0000313" key="2">
    <source>
        <dbReference type="Proteomes" id="UP000609651"/>
    </source>
</evidence>
<dbReference type="SUPFAM" id="SSF52540">
    <property type="entry name" value="P-loop containing nucleoside triphosphate hydrolases"/>
    <property type="match status" value="1"/>
</dbReference>
<gene>
    <name evidence="1" type="ORF">LzC2_36660</name>
</gene>
<proteinExistence type="predicted"/>
<keyword evidence="2" id="KW-1185">Reference proteome</keyword>
<dbReference type="InterPro" id="IPR027417">
    <property type="entry name" value="P-loop_NTPase"/>
</dbReference>
<evidence type="ECO:0008006" key="3">
    <source>
        <dbReference type="Google" id="ProtNLM"/>
    </source>
</evidence>